<dbReference type="AlphaFoldDB" id="A0A1D3D635"/>
<evidence type="ECO:0000256" key="5">
    <source>
        <dbReference type="ARBA" id="ARBA00034865"/>
    </source>
</evidence>
<evidence type="ECO:0000256" key="3">
    <source>
        <dbReference type="ARBA" id="ARBA00023212"/>
    </source>
</evidence>
<comment type="similarity">
    <text evidence="4">Belongs to the dynactin subunits 5/6 family. Dynactin subunit 5 subfamily.</text>
</comment>
<evidence type="ECO:0000256" key="6">
    <source>
        <dbReference type="SAM" id="MobiDB-lite"/>
    </source>
</evidence>
<comment type="subcellular location">
    <subcellularLocation>
        <location evidence="1">Cytoplasm</location>
        <location evidence="1">Cytoskeleton</location>
    </subcellularLocation>
</comment>
<reference evidence="7 8" key="1">
    <citation type="journal article" date="2016" name="BMC Genomics">
        <title>Comparative genomics reveals Cyclospora cayetanensis possesses coccidia-like metabolism and invasion components but unique surface antigens.</title>
        <authorList>
            <person name="Liu S."/>
            <person name="Wang L."/>
            <person name="Zheng H."/>
            <person name="Xu Z."/>
            <person name="Roellig D.M."/>
            <person name="Li N."/>
            <person name="Frace M.A."/>
            <person name="Tang K."/>
            <person name="Arrowood M.J."/>
            <person name="Moss D.M."/>
            <person name="Zhang L."/>
            <person name="Feng Y."/>
            <person name="Xiao L."/>
        </authorList>
    </citation>
    <scope>NUCLEOTIDE SEQUENCE [LARGE SCALE GENOMIC DNA]</scope>
    <source>
        <strain evidence="7 8">CHN_HEN01</strain>
    </source>
</reference>
<name>A0A1D3D635_9EIME</name>
<accession>A0A1D3D635</accession>
<evidence type="ECO:0000313" key="8">
    <source>
        <dbReference type="Proteomes" id="UP000095192"/>
    </source>
</evidence>
<protein>
    <recommendedName>
        <fullName evidence="5">Dynactin subunit 5</fullName>
    </recommendedName>
</protein>
<dbReference type="EMBL" id="JROU02000581">
    <property type="protein sequence ID" value="OEH78914.1"/>
    <property type="molecule type" value="Genomic_DNA"/>
</dbReference>
<keyword evidence="2" id="KW-0963">Cytoplasm</keyword>
<comment type="caution">
    <text evidence="7">The sequence shown here is derived from an EMBL/GenBank/DDBJ whole genome shotgun (WGS) entry which is preliminary data.</text>
</comment>
<dbReference type="GO" id="GO:0005869">
    <property type="term" value="C:dynactin complex"/>
    <property type="evidence" value="ECO:0007669"/>
    <property type="project" value="TreeGrafter"/>
</dbReference>
<dbReference type="PANTHER" id="PTHR46126:SF1">
    <property type="entry name" value="DYNACTIN SUBUNIT 5"/>
    <property type="match status" value="1"/>
</dbReference>
<dbReference type="SUPFAM" id="SSF51161">
    <property type="entry name" value="Trimeric LpxA-like enzymes"/>
    <property type="match status" value="1"/>
</dbReference>
<dbReference type="Gene3D" id="2.160.10.10">
    <property type="entry name" value="Hexapeptide repeat proteins"/>
    <property type="match status" value="1"/>
</dbReference>
<evidence type="ECO:0000313" key="7">
    <source>
        <dbReference type="EMBL" id="OEH78914.1"/>
    </source>
</evidence>
<proteinExistence type="inferred from homology"/>
<keyword evidence="3" id="KW-0206">Cytoskeleton</keyword>
<dbReference type="Proteomes" id="UP000095192">
    <property type="component" value="Unassembled WGS sequence"/>
</dbReference>
<organism evidence="7 8">
    <name type="scientific">Cyclospora cayetanensis</name>
    <dbReference type="NCBI Taxonomy" id="88456"/>
    <lineage>
        <taxon>Eukaryota</taxon>
        <taxon>Sar</taxon>
        <taxon>Alveolata</taxon>
        <taxon>Apicomplexa</taxon>
        <taxon>Conoidasida</taxon>
        <taxon>Coccidia</taxon>
        <taxon>Eucoccidiorida</taxon>
        <taxon>Eimeriorina</taxon>
        <taxon>Eimeriidae</taxon>
        <taxon>Cyclospora</taxon>
    </lineage>
</organism>
<sequence>MAFPVSYQRRGLSCDMTRLGSAGALPPTGDNAESLPSRDGSRAEDPLAAFRLGILTLEQPTFYGPSGFISTASGTRVSRKTLLFGSQNITIAGASVLNDGVVLRGDLASLRLGRFVWVGRNTLLQPCSCRSKGQVQHVPMTVGDCCIIGDDSVVQAASVGACVEIGPRCVIGNRCLLKDFSLVLPDSVLPPDTIVPSFCIFGGTPARMLGQLPEAWGTKHRLRAKNKYRLFALDAATDNAGASVTAAAGMQTQG</sequence>
<feature type="region of interest" description="Disordered" evidence="6">
    <location>
        <begin position="21"/>
        <end position="42"/>
    </location>
</feature>
<dbReference type="InParanoid" id="A0A1D3D635"/>
<dbReference type="Pfam" id="PF21711">
    <property type="entry name" value="DCTN5"/>
    <property type="match status" value="1"/>
</dbReference>
<dbReference type="CDD" id="cd03359">
    <property type="entry name" value="LbH_Dynactin_5"/>
    <property type="match status" value="1"/>
</dbReference>
<evidence type="ECO:0000256" key="2">
    <source>
        <dbReference type="ARBA" id="ARBA00022490"/>
    </source>
</evidence>
<gene>
    <name evidence="7" type="ORF">cyc_04750</name>
</gene>
<dbReference type="PANTHER" id="PTHR46126">
    <property type="entry name" value="DYNACTIN SUBUNIT 5"/>
    <property type="match status" value="1"/>
</dbReference>
<dbReference type="InterPro" id="IPR011004">
    <property type="entry name" value="Trimer_LpxA-like_sf"/>
</dbReference>
<dbReference type="VEuPathDB" id="ToxoDB:cyc_04750"/>
<evidence type="ECO:0000256" key="4">
    <source>
        <dbReference type="ARBA" id="ARBA00034706"/>
    </source>
</evidence>
<keyword evidence="8" id="KW-1185">Reference proteome</keyword>
<dbReference type="InterPro" id="IPR047125">
    <property type="entry name" value="DCTN5"/>
</dbReference>
<evidence type="ECO:0000256" key="1">
    <source>
        <dbReference type="ARBA" id="ARBA00004245"/>
    </source>
</evidence>